<evidence type="ECO:0000313" key="2">
    <source>
        <dbReference type="Proteomes" id="UP001153269"/>
    </source>
</evidence>
<evidence type="ECO:0000313" key="1">
    <source>
        <dbReference type="EMBL" id="CAB1412734.1"/>
    </source>
</evidence>
<accession>A0A9N7TIM3</accession>
<reference evidence="1" key="1">
    <citation type="submission" date="2020-03" db="EMBL/GenBank/DDBJ databases">
        <authorList>
            <person name="Weist P."/>
        </authorList>
    </citation>
    <scope>NUCLEOTIDE SEQUENCE</scope>
</reference>
<gene>
    <name evidence="1" type="ORF">PLEPLA_LOCUS428</name>
</gene>
<dbReference type="Proteomes" id="UP001153269">
    <property type="component" value="Unassembled WGS sequence"/>
</dbReference>
<sequence length="155" mass="17205">MALLWETSCEESTTPCRCLEPSGKVRQRLRDPGIEHRAVLSSGADPAIIFSQWSDPRPNCPTKSVVGGAKFVWHPGYDKLPRDSKKAMAITEKIAQFIVLDDQPLSVAQLQSINHRVSVCDVSLQDTFSLMATCCLSWSLFRWRLFSSAPPAGVQ</sequence>
<feature type="non-terminal residue" evidence="1">
    <location>
        <position position="155"/>
    </location>
</feature>
<protein>
    <submittedName>
        <fullName evidence="1">Uncharacterized protein</fullName>
    </submittedName>
</protein>
<proteinExistence type="predicted"/>
<name>A0A9N7TIM3_PLEPL</name>
<organism evidence="1 2">
    <name type="scientific">Pleuronectes platessa</name>
    <name type="common">European plaice</name>
    <dbReference type="NCBI Taxonomy" id="8262"/>
    <lineage>
        <taxon>Eukaryota</taxon>
        <taxon>Metazoa</taxon>
        <taxon>Chordata</taxon>
        <taxon>Craniata</taxon>
        <taxon>Vertebrata</taxon>
        <taxon>Euteleostomi</taxon>
        <taxon>Actinopterygii</taxon>
        <taxon>Neopterygii</taxon>
        <taxon>Teleostei</taxon>
        <taxon>Neoteleostei</taxon>
        <taxon>Acanthomorphata</taxon>
        <taxon>Carangaria</taxon>
        <taxon>Pleuronectiformes</taxon>
        <taxon>Pleuronectoidei</taxon>
        <taxon>Pleuronectidae</taxon>
        <taxon>Pleuronectes</taxon>
    </lineage>
</organism>
<dbReference type="AlphaFoldDB" id="A0A9N7TIM3"/>
<dbReference type="EMBL" id="CADEAL010000015">
    <property type="protein sequence ID" value="CAB1412734.1"/>
    <property type="molecule type" value="Genomic_DNA"/>
</dbReference>
<comment type="caution">
    <text evidence="1">The sequence shown here is derived from an EMBL/GenBank/DDBJ whole genome shotgun (WGS) entry which is preliminary data.</text>
</comment>
<keyword evidence="2" id="KW-1185">Reference proteome</keyword>